<dbReference type="GO" id="GO:0005634">
    <property type="term" value="C:nucleus"/>
    <property type="evidence" value="ECO:0007669"/>
    <property type="project" value="UniProtKB-SubCell"/>
</dbReference>
<dbReference type="STRING" id="4072.A0A2G2ZGS9"/>
<name>A0A2G2ZGS9_CAPAN</name>
<keyword evidence="5" id="KW-0539">Nucleus</keyword>
<dbReference type="EMBL" id="AYRZ02000005">
    <property type="protein sequence ID" value="PHT81203.1"/>
    <property type="molecule type" value="Genomic_DNA"/>
</dbReference>
<dbReference type="Gramene" id="PHT81203">
    <property type="protein sequence ID" value="PHT81203"/>
    <property type="gene ID" value="T459_14218"/>
</dbReference>
<evidence type="ECO:0000256" key="3">
    <source>
        <dbReference type="ARBA" id="ARBA00022806"/>
    </source>
</evidence>
<reference evidence="6 7" key="2">
    <citation type="journal article" date="2017" name="Genome Biol.">
        <title>New reference genome sequences of hot pepper reveal the massive evolution of plant disease-resistance genes by retroduplication.</title>
        <authorList>
            <person name="Kim S."/>
            <person name="Park J."/>
            <person name="Yeom S.I."/>
            <person name="Kim Y.M."/>
            <person name="Seo E."/>
            <person name="Kim K.T."/>
            <person name="Kim M.S."/>
            <person name="Lee J.M."/>
            <person name="Cheong K."/>
            <person name="Shin H.S."/>
            <person name="Kim S.B."/>
            <person name="Han K."/>
            <person name="Lee J."/>
            <person name="Park M."/>
            <person name="Lee H.A."/>
            <person name="Lee H.Y."/>
            <person name="Lee Y."/>
            <person name="Oh S."/>
            <person name="Lee J.H."/>
            <person name="Choi E."/>
            <person name="Choi E."/>
            <person name="Lee S.E."/>
            <person name="Jeon J."/>
            <person name="Kim H."/>
            <person name="Choi G."/>
            <person name="Song H."/>
            <person name="Lee J."/>
            <person name="Lee S.C."/>
            <person name="Kwon J.K."/>
            <person name="Lee H.Y."/>
            <person name="Koo N."/>
            <person name="Hong Y."/>
            <person name="Kim R.W."/>
            <person name="Kang W.H."/>
            <person name="Huh J.H."/>
            <person name="Kang B.C."/>
            <person name="Yang T.J."/>
            <person name="Lee Y.H."/>
            <person name="Bennetzen J.L."/>
            <person name="Choi D."/>
        </authorList>
    </citation>
    <scope>NUCLEOTIDE SEQUENCE [LARGE SCALE GENOMIC DNA]</scope>
    <source>
        <strain evidence="7">cv. CM334</strain>
    </source>
</reference>
<evidence type="ECO:0000313" key="6">
    <source>
        <dbReference type="EMBL" id="PHT81203.1"/>
    </source>
</evidence>
<evidence type="ECO:0008006" key="8">
    <source>
        <dbReference type="Google" id="ProtNLM"/>
    </source>
</evidence>
<organism evidence="6 7">
    <name type="scientific">Capsicum annuum</name>
    <name type="common">Capsicum pepper</name>
    <dbReference type="NCBI Taxonomy" id="4072"/>
    <lineage>
        <taxon>Eukaryota</taxon>
        <taxon>Viridiplantae</taxon>
        <taxon>Streptophyta</taxon>
        <taxon>Embryophyta</taxon>
        <taxon>Tracheophyta</taxon>
        <taxon>Spermatophyta</taxon>
        <taxon>Magnoliopsida</taxon>
        <taxon>eudicotyledons</taxon>
        <taxon>Gunneridae</taxon>
        <taxon>Pentapetalae</taxon>
        <taxon>asterids</taxon>
        <taxon>lamiids</taxon>
        <taxon>Solanales</taxon>
        <taxon>Solanaceae</taxon>
        <taxon>Solanoideae</taxon>
        <taxon>Capsiceae</taxon>
        <taxon>Capsicum</taxon>
    </lineage>
</organism>
<keyword evidence="3" id="KW-0378">Hydrolase</keyword>
<evidence type="ECO:0000313" key="7">
    <source>
        <dbReference type="Proteomes" id="UP000222542"/>
    </source>
</evidence>
<keyword evidence="3" id="KW-0347">Helicase</keyword>
<keyword evidence="4" id="KW-0067">ATP-binding</keyword>
<dbReference type="Gene3D" id="3.40.50.10810">
    <property type="entry name" value="Tandem AAA-ATPase domain"/>
    <property type="match status" value="1"/>
</dbReference>
<keyword evidence="7" id="KW-1185">Reference proteome</keyword>
<dbReference type="InterPro" id="IPR027417">
    <property type="entry name" value="P-loop_NTPase"/>
</dbReference>
<keyword evidence="2" id="KW-0547">Nucleotide-binding</keyword>
<evidence type="ECO:0000256" key="2">
    <source>
        <dbReference type="ARBA" id="ARBA00022741"/>
    </source>
</evidence>
<sequence>MRDLVPLSAKAIMYPRQHGGFEFISGDINLKKLQEPLSDIKGGCIISHPPGTRKTRLTILFLHSFLKLFPKYRPAIIAPSSLLLNW</sequence>
<comment type="subcellular location">
    <subcellularLocation>
        <location evidence="1">Nucleus</location>
    </subcellularLocation>
</comment>
<reference evidence="6 7" key="1">
    <citation type="journal article" date="2014" name="Nat. Genet.">
        <title>Genome sequence of the hot pepper provides insights into the evolution of pungency in Capsicum species.</title>
        <authorList>
            <person name="Kim S."/>
            <person name="Park M."/>
            <person name="Yeom S.I."/>
            <person name="Kim Y.M."/>
            <person name="Lee J.M."/>
            <person name="Lee H.A."/>
            <person name="Seo E."/>
            <person name="Choi J."/>
            <person name="Cheong K."/>
            <person name="Kim K.T."/>
            <person name="Jung K."/>
            <person name="Lee G.W."/>
            <person name="Oh S.K."/>
            <person name="Bae C."/>
            <person name="Kim S.B."/>
            <person name="Lee H.Y."/>
            <person name="Kim S.Y."/>
            <person name="Kim M.S."/>
            <person name="Kang B.C."/>
            <person name="Jo Y.D."/>
            <person name="Yang H.B."/>
            <person name="Jeong H.J."/>
            <person name="Kang W.H."/>
            <person name="Kwon J.K."/>
            <person name="Shin C."/>
            <person name="Lim J.Y."/>
            <person name="Park J.H."/>
            <person name="Huh J.H."/>
            <person name="Kim J.S."/>
            <person name="Kim B.D."/>
            <person name="Cohen O."/>
            <person name="Paran I."/>
            <person name="Suh M.C."/>
            <person name="Lee S.B."/>
            <person name="Kim Y.K."/>
            <person name="Shin Y."/>
            <person name="Noh S.J."/>
            <person name="Park J."/>
            <person name="Seo Y.S."/>
            <person name="Kwon S.Y."/>
            <person name="Kim H.A."/>
            <person name="Park J.M."/>
            <person name="Kim H.J."/>
            <person name="Choi S.B."/>
            <person name="Bosland P.W."/>
            <person name="Reeves G."/>
            <person name="Jo S.H."/>
            <person name="Lee B.W."/>
            <person name="Cho H.T."/>
            <person name="Choi H.S."/>
            <person name="Lee M.S."/>
            <person name="Yu Y."/>
            <person name="Do Choi Y."/>
            <person name="Park B.S."/>
            <person name="van Deynze A."/>
            <person name="Ashrafi H."/>
            <person name="Hill T."/>
            <person name="Kim W.T."/>
            <person name="Pai H.S."/>
            <person name="Ahn H.K."/>
            <person name="Yeam I."/>
            <person name="Giovannoni J.J."/>
            <person name="Rose J.K."/>
            <person name="Sorensen I."/>
            <person name="Lee S.J."/>
            <person name="Kim R.W."/>
            <person name="Choi I.Y."/>
            <person name="Choi B.S."/>
            <person name="Lim J.S."/>
            <person name="Lee Y.H."/>
            <person name="Choi D."/>
        </authorList>
    </citation>
    <scope>NUCLEOTIDE SEQUENCE [LARGE SCALE GENOMIC DNA]</scope>
    <source>
        <strain evidence="7">cv. CM334</strain>
    </source>
</reference>
<accession>A0A2G2ZGS9</accession>
<dbReference type="AlphaFoldDB" id="A0A2G2ZGS9"/>
<dbReference type="GO" id="GO:0080188">
    <property type="term" value="P:gene silencing by siRNA-directed DNA methylation"/>
    <property type="evidence" value="ECO:0007669"/>
    <property type="project" value="InterPro"/>
</dbReference>
<dbReference type="InterPro" id="IPR044567">
    <property type="entry name" value="CLSY/DRD1"/>
</dbReference>
<dbReference type="Proteomes" id="UP000222542">
    <property type="component" value="Unassembled WGS sequence"/>
</dbReference>
<dbReference type="GO" id="GO:0004386">
    <property type="term" value="F:helicase activity"/>
    <property type="evidence" value="ECO:0007669"/>
    <property type="project" value="UniProtKB-KW"/>
</dbReference>
<dbReference type="PANTHER" id="PTHR45821">
    <property type="entry name" value="SNF2 DOMAIN-CONTAINING PROTEIN CLASSY 2-RELATED"/>
    <property type="match status" value="1"/>
</dbReference>
<gene>
    <name evidence="6" type="ORF">T459_14218</name>
</gene>
<comment type="caution">
    <text evidence="6">The sequence shown here is derived from an EMBL/GenBank/DDBJ whole genome shotgun (WGS) entry which is preliminary data.</text>
</comment>
<evidence type="ECO:0000256" key="5">
    <source>
        <dbReference type="ARBA" id="ARBA00023242"/>
    </source>
</evidence>
<dbReference type="GO" id="GO:0005524">
    <property type="term" value="F:ATP binding"/>
    <property type="evidence" value="ECO:0007669"/>
    <property type="project" value="UniProtKB-KW"/>
</dbReference>
<protein>
    <recommendedName>
        <fullName evidence="8">SNF2 N-terminal domain-containing protein</fullName>
    </recommendedName>
</protein>
<dbReference type="InterPro" id="IPR038718">
    <property type="entry name" value="SNF2-like_sf"/>
</dbReference>
<dbReference type="OMA" id="PNIKVAM"/>
<dbReference type="PANTHER" id="PTHR45821:SF5">
    <property type="entry name" value="SNF2 DOMAIN-CONTAINING PROTEIN CLASSY 4"/>
    <property type="match status" value="1"/>
</dbReference>
<evidence type="ECO:0000256" key="1">
    <source>
        <dbReference type="ARBA" id="ARBA00004123"/>
    </source>
</evidence>
<proteinExistence type="predicted"/>
<dbReference type="SUPFAM" id="SSF52540">
    <property type="entry name" value="P-loop containing nucleoside triphosphate hydrolases"/>
    <property type="match status" value="1"/>
</dbReference>
<evidence type="ECO:0000256" key="4">
    <source>
        <dbReference type="ARBA" id="ARBA00022840"/>
    </source>
</evidence>